<accession>X8IUS9</accession>
<comment type="caution">
    <text evidence="4">The sequence shown here is derived from an EMBL/GenBank/DDBJ whole genome shotgun (WGS) entry which is preliminary data.</text>
</comment>
<dbReference type="OrthoDB" id="163438at2759"/>
<evidence type="ECO:0000313" key="5">
    <source>
        <dbReference type="Proteomes" id="UP000030108"/>
    </source>
</evidence>
<dbReference type="SUPFAM" id="SSF52540">
    <property type="entry name" value="P-loop containing nucleoside triphosphate hydrolases"/>
    <property type="match status" value="1"/>
</dbReference>
<keyword evidence="1" id="KW-0677">Repeat</keyword>
<dbReference type="InterPro" id="IPR056884">
    <property type="entry name" value="NPHP3-like_N"/>
</dbReference>
<sequence length="633" mass="70731">MSADPPGSPTNREWSRHWITAVEVTPGNNDPNCEFSAKIFVDHELVWTVGLVRFDFIAALGKSRGKPRDFIFSPFTIAEVDEETGEITLLLPKAVWVITVKFLTPAIAKQLLPDELEKLNTIEGVHDSLQSDATTKYLFKHALQFASLVAKLLDQQPQLDNTTLAILRGLTRIRDINEVMSQASNSMVATAMNLSKEAIHGILALLEDVSLYVFNRHTTNDLARVLDEETGTSDTYDVEAYLARLESLQKAFHSSWLPIAAPLDAAHTANNTSLDGSEPEPETRATSTEAAKTDWYEIVDLLRPVNPSGYDLDQACLDGTREVLLNKVFTWAQNRENGETFMWISGQVGMGKTAIATSLCQRLDQVRALACSFFCRRDDPDSNNLLLLINSLICDIAMSCPAYARQVAIAIRANPKLCSAHLGLRYEHLVKRPLQRLRRISMPNTLVVVVDGLDECGDYNARGNVLPKLFEMSRLVPWLKVIVTGRPVVELQQYFEASCLHKTTVYLHDYDASTDIRSYIESQITPLAEKEHWPSESIDQLCSMSGSVFLWASLAIKYIKRSRFPALPRLRKVLSKQMSPVTNHLDVLYTGVLETAIAHDEENSRPPTCNALVPFSPSRNVSRLPRQACSICC</sequence>
<evidence type="ECO:0000259" key="3">
    <source>
        <dbReference type="Pfam" id="PF24883"/>
    </source>
</evidence>
<proteinExistence type="predicted"/>
<dbReference type="InterPro" id="IPR027417">
    <property type="entry name" value="P-loop_NTPase"/>
</dbReference>
<feature type="region of interest" description="Disordered" evidence="2">
    <location>
        <begin position="270"/>
        <end position="289"/>
    </location>
</feature>
<dbReference type="Pfam" id="PF24883">
    <property type="entry name" value="NPHP3_N"/>
    <property type="match status" value="1"/>
</dbReference>
<dbReference type="Proteomes" id="UP000030108">
    <property type="component" value="Unassembled WGS sequence"/>
</dbReference>
<protein>
    <submittedName>
        <fullName evidence="4">NACHT domain protein</fullName>
    </submittedName>
</protein>
<gene>
    <name evidence="4" type="ORF">RSOL_007170</name>
</gene>
<dbReference type="PANTHER" id="PTHR10039">
    <property type="entry name" value="AMELOGENIN"/>
    <property type="match status" value="1"/>
</dbReference>
<evidence type="ECO:0000256" key="2">
    <source>
        <dbReference type="SAM" id="MobiDB-lite"/>
    </source>
</evidence>
<dbReference type="AlphaFoldDB" id="X8IUS9"/>
<evidence type="ECO:0000313" key="4">
    <source>
        <dbReference type="EMBL" id="EUC53510.1"/>
    </source>
</evidence>
<organism evidence="4 5">
    <name type="scientific">Rhizoctonia solani AG-3 Rhs1AP</name>
    <dbReference type="NCBI Taxonomy" id="1086054"/>
    <lineage>
        <taxon>Eukaryota</taxon>
        <taxon>Fungi</taxon>
        <taxon>Dikarya</taxon>
        <taxon>Basidiomycota</taxon>
        <taxon>Agaricomycotina</taxon>
        <taxon>Agaricomycetes</taxon>
        <taxon>Cantharellales</taxon>
        <taxon>Ceratobasidiaceae</taxon>
        <taxon>Rhizoctonia</taxon>
    </lineage>
</organism>
<name>X8IUS9_9AGAM</name>
<dbReference type="Gene3D" id="3.40.50.300">
    <property type="entry name" value="P-loop containing nucleotide triphosphate hydrolases"/>
    <property type="match status" value="1"/>
</dbReference>
<reference evidence="5" key="1">
    <citation type="journal article" date="2014" name="Genome Announc.">
        <title>Draft genome sequence of the plant-pathogenic soil fungus Rhizoctonia solani anastomosis group 3 strain Rhs1AP.</title>
        <authorList>
            <person name="Cubeta M.A."/>
            <person name="Thomas E."/>
            <person name="Dean R.A."/>
            <person name="Jabaji S."/>
            <person name="Neate S.M."/>
            <person name="Tavantzis S."/>
            <person name="Toda T."/>
            <person name="Vilgalys R."/>
            <person name="Bharathan N."/>
            <person name="Fedorova-Abrams N."/>
            <person name="Pakala S.B."/>
            <person name="Pakala S.M."/>
            <person name="Zafar N."/>
            <person name="Joardar V."/>
            <person name="Losada L."/>
            <person name="Nierman W.C."/>
        </authorList>
    </citation>
    <scope>NUCLEOTIDE SEQUENCE [LARGE SCALE GENOMIC DNA]</scope>
    <source>
        <strain evidence="5">AG-3</strain>
    </source>
</reference>
<dbReference type="EMBL" id="JATN01000322">
    <property type="protein sequence ID" value="EUC53510.1"/>
    <property type="molecule type" value="Genomic_DNA"/>
</dbReference>
<feature type="non-terminal residue" evidence="4">
    <location>
        <position position="633"/>
    </location>
</feature>
<feature type="domain" description="Nephrocystin 3-like N-terminal" evidence="3">
    <location>
        <begin position="320"/>
        <end position="486"/>
    </location>
</feature>
<evidence type="ECO:0000256" key="1">
    <source>
        <dbReference type="ARBA" id="ARBA00022737"/>
    </source>
</evidence>